<keyword evidence="7" id="KW-1185">Reference proteome</keyword>
<protein>
    <recommendedName>
        <fullName evidence="5">Bacterial surface antigen (D15) domain-containing protein</fullName>
    </recommendedName>
</protein>
<dbReference type="PANTHER" id="PTHR12815">
    <property type="entry name" value="SORTING AND ASSEMBLY MACHINERY SAMM50 PROTEIN FAMILY MEMBER"/>
    <property type="match status" value="1"/>
</dbReference>
<evidence type="ECO:0000256" key="3">
    <source>
        <dbReference type="ARBA" id="ARBA00024013"/>
    </source>
</evidence>
<proteinExistence type="predicted"/>
<feature type="region of interest" description="Disordered" evidence="4">
    <location>
        <begin position="106"/>
        <end position="168"/>
    </location>
</feature>
<comment type="subcellular location">
    <subcellularLocation>
        <location evidence="3">Plastid</location>
        <location evidence="3">Chloroplast outer membrane</location>
    </subcellularLocation>
</comment>
<feature type="compositionally biased region" description="Gly residues" evidence="4">
    <location>
        <begin position="106"/>
        <end position="117"/>
    </location>
</feature>
<evidence type="ECO:0000259" key="5">
    <source>
        <dbReference type="Pfam" id="PF01103"/>
    </source>
</evidence>
<dbReference type="InterPro" id="IPR000184">
    <property type="entry name" value="Bac_surfAg_D15"/>
</dbReference>
<dbReference type="Gene3D" id="2.40.160.50">
    <property type="entry name" value="membrane protein fhac: a member of the omp85/tpsb transporter family"/>
    <property type="match status" value="1"/>
</dbReference>
<keyword evidence="2" id="KW-0472">Membrane</keyword>
<evidence type="ECO:0000256" key="1">
    <source>
        <dbReference type="ARBA" id="ARBA00022805"/>
    </source>
</evidence>
<evidence type="ECO:0000313" key="7">
    <source>
        <dbReference type="Proteomes" id="UP001255856"/>
    </source>
</evidence>
<keyword evidence="1" id="KW-1002">Plastid outer membrane</keyword>
<evidence type="ECO:0000313" key="6">
    <source>
        <dbReference type="EMBL" id="KAK2079279.1"/>
    </source>
</evidence>
<reference evidence="6" key="1">
    <citation type="submission" date="2021-01" db="EMBL/GenBank/DDBJ databases">
        <authorList>
            <person name="Eckstrom K.M.E."/>
        </authorList>
    </citation>
    <scope>NUCLEOTIDE SEQUENCE</scope>
    <source>
        <strain evidence="6">UVCC 0001</strain>
    </source>
</reference>
<organism evidence="6 7">
    <name type="scientific">Prototheca wickerhamii</name>
    <dbReference type="NCBI Taxonomy" id="3111"/>
    <lineage>
        <taxon>Eukaryota</taxon>
        <taxon>Viridiplantae</taxon>
        <taxon>Chlorophyta</taxon>
        <taxon>core chlorophytes</taxon>
        <taxon>Trebouxiophyceae</taxon>
        <taxon>Chlorellales</taxon>
        <taxon>Chlorellaceae</taxon>
        <taxon>Prototheca</taxon>
    </lineage>
</organism>
<feature type="compositionally biased region" description="Acidic residues" evidence="4">
    <location>
        <begin position="119"/>
        <end position="157"/>
    </location>
</feature>
<dbReference type="GO" id="GO:0009707">
    <property type="term" value="C:chloroplast outer membrane"/>
    <property type="evidence" value="ECO:0007669"/>
    <property type="project" value="UniProtKB-SubCell"/>
</dbReference>
<dbReference type="Proteomes" id="UP001255856">
    <property type="component" value="Unassembled WGS sequence"/>
</dbReference>
<dbReference type="InterPro" id="IPR039910">
    <property type="entry name" value="D15-like"/>
</dbReference>
<name>A0AAD9IIR5_PROWI</name>
<dbReference type="Gene3D" id="3.10.20.310">
    <property type="entry name" value="membrane protein fhac"/>
    <property type="match status" value="3"/>
</dbReference>
<dbReference type="AlphaFoldDB" id="A0AAD9IIR5"/>
<evidence type="ECO:0000256" key="2">
    <source>
        <dbReference type="ARBA" id="ARBA00023136"/>
    </source>
</evidence>
<feature type="domain" description="Bacterial surface antigen (D15)" evidence="5">
    <location>
        <begin position="458"/>
        <end position="691"/>
    </location>
</feature>
<evidence type="ECO:0000256" key="4">
    <source>
        <dbReference type="SAM" id="MobiDB-lite"/>
    </source>
</evidence>
<comment type="caution">
    <text evidence="6">The sequence shown here is derived from an EMBL/GenBank/DDBJ whole genome shotgun (WGS) entry which is preliminary data.</text>
</comment>
<keyword evidence="1" id="KW-0934">Plastid</keyword>
<dbReference type="Pfam" id="PF01103">
    <property type="entry name" value="Omp85"/>
    <property type="match status" value="1"/>
</dbReference>
<dbReference type="EMBL" id="JASFZW010000003">
    <property type="protein sequence ID" value="KAK2079279.1"/>
    <property type="molecule type" value="Genomic_DNA"/>
</dbReference>
<sequence>MSGLRSATPGLGCPPVAGARPGVTVSGAFTARPRVILGARLTSCRQAARARGVRAAASAPEAPDGGSEPAKAVGLRSELLSAGIRALCVAAPLVVFPLAAVAAVTGGGGGGRGSRGGGGDDDEGDDFDGEDDDGAEFEESGFEEEEEEEEGSDEETEDRAPKGAGKPDVSLSVGQTFFCAELEANGLPTGEGIPTQDELFAGLQCQPGLDCSRKELAQDIKSLYATGLFERVNAKVLPAASSSGKQFKIVYDFAEKRYPKLQSFEVEGARVIPPAEIAALKKRLRALRDEPFSMKTMALIKTAIEGWYQARGYGLSYISHFTGMNTGQVVAHVNEGKTAKIRVVWMDDKGQPTRKPGNVSPGFILRHCPVEKGKLYNLADGRKTLQNVFSLDLFDNVQILPRQSERDPTKVEVDVMVKEKPLQVADIETEWALAADAKNRPSLVSLMPGGTITYENRNVGGKAATLAASINTKSFWNPAEDISYRLMYQLPYVFGLGDPQRTKLQATAFNARKLCGVFTPGPDGEEVPPVWVDRAGAKVALTQQFSRNSRGSLGLVAQEVTARDETARPGAVVPDGPPCTLGASGTDRLLYAQAALVRDTTYLSRHDGATTLGSRDIFTLDQGLGVGTGAPLFNRATASLTRFLPLGPARPRLRLGPPSLALHARAGAALGDLPAYDAFLLGGTLLQVRGNPTAYFRRAGAGSSVGAGVKLGAVRLETVRDNNAGRWHVLVHYGERF</sequence>
<accession>A0AAD9IIR5</accession>
<gene>
    <name evidence="6" type="ORF">QBZ16_002970</name>
</gene>
<dbReference type="PANTHER" id="PTHR12815:SF42">
    <property type="entry name" value="BACTERIAL SURFACE ANTIGEN (D15) DOMAIN-CONTAINING PROTEIN"/>
    <property type="match status" value="1"/>
</dbReference>